<reference evidence="2" key="1">
    <citation type="journal article" date="2015" name="Nature">
        <title>Complex archaea that bridge the gap between prokaryotes and eukaryotes.</title>
        <authorList>
            <person name="Spang A."/>
            <person name="Saw J.H."/>
            <person name="Jorgensen S.L."/>
            <person name="Zaremba-Niedzwiedzka K."/>
            <person name="Martijn J."/>
            <person name="Lind A.E."/>
            <person name="van Eijk R."/>
            <person name="Schleper C."/>
            <person name="Guy L."/>
            <person name="Ettema T.J."/>
        </authorList>
    </citation>
    <scope>NUCLEOTIDE SEQUENCE</scope>
</reference>
<dbReference type="InterPro" id="IPR036410">
    <property type="entry name" value="HSP_DnaJ_Cys-rich_dom_sf"/>
</dbReference>
<dbReference type="Gene3D" id="6.20.20.10">
    <property type="match status" value="1"/>
</dbReference>
<proteinExistence type="predicted"/>
<dbReference type="SUPFAM" id="SSF57938">
    <property type="entry name" value="DnaJ/Hsp40 cysteine-rich domain"/>
    <property type="match status" value="3"/>
</dbReference>
<gene>
    <name evidence="2" type="ORF">LCGC14_1024830</name>
</gene>
<sequence>MKKKVGVYYDYQNIYEQCSDQKEYDIKIKSIEEYCSKLGKITIKNLYLKKGKYSDEEQIVKTHKKEYSFKVVFGPEKKDIDTVMTSDIMEDASKNIFDICVIISGDTDFVAPIEKIVKKKKVHVLCNRGTYRKNKGIEESATEFKILPEKCTKCDGGGLYISEICKSCNGKGELVSECNRCDATGWRIGACCKDCSGIGWVANMCDRCKGGGIIITTECKDCDGNGYIEEELCSTCHGLKKIGKECIDCKGTGTSSKEKCKTCEGTGSNEISEREICRTCDGTGIYSAEKCPTCEGTGKFERTCLNCQGKGLLEFS</sequence>
<organism evidence="2">
    <name type="scientific">marine sediment metagenome</name>
    <dbReference type="NCBI Taxonomy" id="412755"/>
    <lineage>
        <taxon>unclassified sequences</taxon>
        <taxon>metagenomes</taxon>
        <taxon>ecological metagenomes</taxon>
    </lineage>
</organism>
<dbReference type="InterPro" id="IPR021139">
    <property type="entry name" value="NYN"/>
</dbReference>
<dbReference type="AlphaFoldDB" id="A0A0F9MWE5"/>
<dbReference type="Gene3D" id="2.10.230.10">
    <property type="entry name" value="Heat shock protein DnaJ, cysteine-rich domain"/>
    <property type="match status" value="1"/>
</dbReference>
<dbReference type="GO" id="GO:0004540">
    <property type="term" value="F:RNA nuclease activity"/>
    <property type="evidence" value="ECO:0007669"/>
    <property type="project" value="InterPro"/>
</dbReference>
<comment type="caution">
    <text evidence="2">The sequence shown here is derived from an EMBL/GenBank/DDBJ whole genome shotgun (WGS) entry which is preliminary data.</text>
</comment>
<name>A0A0F9MWE5_9ZZZZ</name>
<accession>A0A0F9MWE5</accession>
<dbReference type="EMBL" id="LAZR01004118">
    <property type="protein sequence ID" value="KKN11605.1"/>
    <property type="molecule type" value="Genomic_DNA"/>
</dbReference>
<feature type="domain" description="NYN" evidence="1">
    <location>
        <begin position="4"/>
        <end position="126"/>
    </location>
</feature>
<protein>
    <recommendedName>
        <fullName evidence="1">NYN domain-containing protein</fullName>
    </recommendedName>
</protein>
<evidence type="ECO:0000259" key="1">
    <source>
        <dbReference type="Pfam" id="PF01936"/>
    </source>
</evidence>
<dbReference type="Pfam" id="PF01936">
    <property type="entry name" value="NYN"/>
    <property type="match status" value="1"/>
</dbReference>
<dbReference type="Gene3D" id="3.40.50.1010">
    <property type="entry name" value="5'-nuclease"/>
    <property type="match status" value="1"/>
</dbReference>
<evidence type="ECO:0000313" key="2">
    <source>
        <dbReference type="EMBL" id="KKN11605.1"/>
    </source>
</evidence>